<evidence type="ECO:0000256" key="5">
    <source>
        <dbReference type="ARBA" id="ARBA00022729"/>
    </source>
</evidence>
<proteinExistence type="inferred from homology"/>
<dbReference type="EMBL" id="JAENIL010000012">
    <property type="protein sequence ID" value="MBK1876853.1"/>
    <property type="molecule type" value="Genomic_DNA"/>
</dbReference>
<evidence type="ECO:0000256" key="1">
    <source>
        <dbReference type="ARBA" id="ARBA00004571"/>
    </source>
</evidence>
<keyword evidence="4 10" id="KW-0812">Transmembrane</keyword>
<protein>
    <submittedName>
        <fullName evidence="14">TonB-dependent receptor</fullName>
    </submittedName>
</protein>
<evidence type="ECO:0000256" key="4">
    <source>
        <dbReference type="ARBA" id="ARBA00022692"/>
    </source>
</evidence>
<dbReference type="InterPro" id="IPR037066">
    <property type="entry name" value="Plug_dom_sf"/>
</dbReference>
<accession>A0A934RUW4</accession>
<feature type="domain" description="TonB-dependent receptor plug" evidence="13">
    <location>
        <begin position="65"/>
        <end position="171"/>
    </location>
</feature>
<evidence type="ECO:0000256" key="3">
    <source>
        <dbReference type="ARBA" id="ARBA00022452"/>
    </source>
</evidence>
<name>A0A934RUW4_9BACT</name>
<dbReference type="InterPro" id="IPR036942">
    <property type="entry name" value="Beta-barrel_TonB_sf"/>
</dbReference>
<dbReference type="InterPro" id="IPR039426">
    <property type="entry name" value="TonB-dep_rcpt-like"/>
</dbReference>
<evidence type="ECO:0000313" key="15">
    <source>
        <dbReference type="Proteomes" id="UP000617628"/>
    </source>
</evidence>
<keyword evidence="9 10" id="KW-0998">Cell outer membrane</keyword>
<dbReference type="Proteomes" id="UP000617628">
    <property type="component" value="Unassembled WGS sequence"/>
</dbReference>
<evidence type="ECO:0000256" key="11">
    <source>
        <dbReference type="RuleBase" id="RU003357"/>
    </source>
</evidence>
<dbReference type="AlphaFoldDB" id="A0A934RUW4"/>
<keyword evidence="2 10" id="KW-0813">Transport</keyword>
<dbReference type="InterPro" id="IPR012910">
    <property type="entry name" value="Plug_dom"/>
</dbReference>
<evidence type="ECO:0000313" key="14">
    <source>
        <dbReference type="EMBL" id="MBK1876853.1"/>
    </source>
</evidence>
<keyword evidence="15" id="KW-1185">Reference proteome</keyword>
<evidence type="ECO:0000259" key="12">
    <source>
        <dbReference type="Pfam" id="PF00593"/>
    </source>
</evidence>
<dbReference type="Gene3D" id="2.40.170.20">
    <property type="entry name" value="TonB-dependent receptor, beta-barrel domain"/>
    <property type="match status" value="1"/>
</dbReference>
<keyword evidence="3 10" id="KW-1134">Transmembrane beta strand</keyword>
<comment type="subcellular location">
    <subcellularLocation>
        <location evidence="1 10">Cell outer membrane</location>
        <topology evidence="1 10">Multi-pass membrane protein</topology>
    </subcellularLocation>
</comment>
<evidence type="ECO:0000256" key="2">
    <source>
        <dbReference type="ARBA" id="ARBA00022448"/>
    </source>
</evidence>
<comment type="similarity">
    <text evidence="10 11">Belongs to the TonB-dependent receptor family.</text>
</comment>
<evidence type="ECO:0000256" key="8">
    <source>
        <dbReference type="ARBA" id="ARBA00023170"/>
    </source>
</evidence>
<dbReference type="PANTHER" id="PTHR30069:SF29">
    <property type="entry name" value="HEMOGLOBIN AND HEMOGLOBIN-HAPTOGLOBIN-BINDING PROTEIN 1-RELATED"/>
    <property type="match status" value="1"/>
</dbReference>
<evidence type="ECO:0000259" key="13">
    <source>
        <dbReference type="Pfam" id="PF07715"/>
    </source>
</evidence>
<keyword evidence="7 10" id="KW-0472">Membrane</keyword>
<evidence type="ECO:0000256" key="10">
    <source>
        <dbReference type="PROSITE-ProRule" id="PRU01360"/>
    </source>
</evidence>
<dbReference type="InterPro" id="IPR000531">
    <property type="entry name" value="Beta-barrel_TonB"/>
</dbReference>
<organism evidence="14 15">
    <name type="scientific">Pelagicoccus mobilis</name>
    <dbReference type="NCBI Taxonomy" id="415221"/>
    <lineage>
        <taxon>Bacteria</taxon>
        <taxon>Pseudomonadati</taxon>
        <taxon>Verrucomicrobiota</taxon>
        <taxon>Opitutia</taxon>
        <taxon>Puniceicoccales</taxon>
        <taxon>Pelagicoccaceae</taxon>
        <taxon>Pelagicoccus</taxon>
    </lineage>
</organism>
<dbReference type="RefSeq" id="WP_200355066.1">
    <property type="nucleotide sequence ID" value="NZ_JAENIL010000012.1"/>
</dbReference>
<evidence type="ECO:0000256" key="7">
    <source>
        <dbReference type="ARBA" id="ARBA00023136"/>
    </source>
</evidence>
<dbReference type="PROSITE" id="PS52016">
    <property type="entry name" value="TONB_DEPENDENT_REC_3"/>
    <property type="match status" value="1"/>
</dbReference>
<feature type="domain" description="TonB-dependent receptor-like beta-barrel" evidence="12">
    <location>
        <begin position="210"/>
        <end position="622"/>
    </location>
</feature>
<gene>
    <name evidence="14" type="ORF">JIN87_08240</name>
</gene>
<sequence>MPKNQLNPANRRGNATSWKCSYLAILGLYASSLSGNDLFDLSLEELLDVKVIVANDRVESERYVFGSVDRIGESEWQRFGARLAFDALENISGIDTHLSVGGTTTLSIRGYADATGSARGKALLYDGIPLNGFAFATDLYGKSFLSSQMLESIEIVKGPISSFYGPDAFHGAILLRPWTSEYETRQTYLSIGTQDDYEAGFRAHYDLGNGIASTTSLDYYHQGEAGPFAPTAEREYDFEIESKSLSQTFQYGEHRLGILLNESSTEDFYDVFQADGYSQTDPAKAILVYYRSTLELENGFTLKPSLWSNESSFELDFFADAQTQIWKDRSRGLKLHLEHEQDRRLVKVGLEYVDMWITDSKSLIGDDYSFAPYDGFSRKISTLFANYTNSFLDEQLDIDLGLRYDHFSNTSANELSPKLGFIYHFDEQNVIKLIAASGYRAPAAGEIAGTNAFIGGSSLDGERLNSYELIHIFSNDKLTLNNTVFTSDWKDAIVIQETPASQAAGLEGEFVNAGRHESYGYELEATYLEDSINTLVFLNASIVRSKDSETGARYELFPETKFALGLRYEGEFWDLSLTNLHKLDRKSSPLAEARQLPDYHSLNLGIRYKADQYSIDLNIDNLLDRTNIEPSIWSIPGGVYQTGAEARLSLRAEF</sequence>
<dbReference type="GO" id="GO:0009279">
    <property type="term" value="C:cell outer membrane"/>
    <property type="evidence" value="ECO:0007669"/>
    <property type="project" value="UniProtKB-SubCell"/>
</dbReference>
<dbReference type="GO" id="GO:0044718">
    <property type="term" value="P:siderophore transmembrane transport"/>
    <property type="evidence" value="ECO:0007669"/>
    <property type="project" value="TreeGrafter"/>
</dbReference>
<dbReference type="Pfam" id="PF00593">
    <property type="entry name" value="TonB_dep_Rec_b-barrel"/>
    <property type="match status" value="1"/>
</dbReference>
<dbReference type="Gene3D" id="2.170.130.10">
    <property type="entry name" value="TonB-dependent receptor, plug domain"/>
    <property type="match status" value="1"/>
</dbReference>
<keyword evidence="5" id="KW-0732">Signal</keyword>
<evidence type="ECO:0000256" key="9">
    <source>
        <dbReference type="ARBA" id="ARBA00023237"/>
    </source>
</evidence>
<comment type="caution">
    <text evidence="14">The sequence shown here is derived from an EMBL/GenBank/DDBJ whole genome shotgun (WGS) entry which is preliminary data.</text>
</comment>
<reference evidence="14" key="1">
    <citation type="submission" date="2021-01" db="EMBL/GenBank/DDBJ databases">
        <title>Modified the classification status of verrucomicrobia.</title>
        <authorList>
            <person name="Feng X."/>
        </authorList>
    </citation>
    <scope>NUCLEOTIDE SEQUENCE</scope>
    <source>
        <strain evidence="14">KCTC 13126</strain>
    </source>
</reference>
<dbReference type="Pfam" id="PF07715">
    <property type="entry name" value="Plug"/>
    <property type="match status" value="1"/>
</dbReference>
<dbReference type="PANTHER" id="PTHR30069">
    <property type="entry name" value="TONB-DEPENDENT OUTER MEMBRANE RECEPTOR"/>
    <property type="match status" value="1"/>
</dbReference>
<evidence type="ECO:0000256" key="6">
    <source>
        <dbReference type="ARBA" id="ARBA00023077"/>
    </source>
</evidence>
<keyword evidence="8 14" id="KW-0675">Receptor</keyword>
<dbReference type="GO" id="GO:0015344">
    <property type="term" value="F:siderophore uptake transmembrane transporter activity"/>
    <property type="evidence" value="ECO:0007669"/>
    <property type="project" value="TreeGrafter"/>
</dbReference>
<dbReference type="SUPFAM" id="SSF56935">
    <property type="entry name" value="Porins"/>
    <property type="match status" value="1"/>
</dbReference>
<keyword evidence="6 11" id="KW-0798">TonB box</keyword>